<comment type="caution">
    <text evidence="2">The sequence shown here is derived from an EMBL/GenBank/DDBJ whole genome shotgun (WGS) entry which is preliminary data.</text>
</comment>
<dbReference type="AlphaFoldDB" id="A0A919IYD0"/>
<dbReference type="InterPro" id="IPR002934">
    <property type="entry name" value="Polymerase_NTP_transf_dom"/>
</dbReference>
<dbReference type="RefSeq" id="WP_203817623.1">
    <property type="nucleotide sequence ID" value="NZ_BAAABP010000032.1"/>
</dbReference>
<accession>A0A919IYD0</accession>
<dbReference type="EMBL" id="BOMM01000022">
    <property type="protein sequence ID" value="GIE11095.1"/>
    <property type="molecule type" value="Genomic_DNA"/>
</dbReference>
<dbReference type="Proteomes" id="UP000598174">
    <property type="component" value="Unassembled WGS sequence"/>
</dbReference>
<dbReference type="Pfam" id="PF01909">
    <property type="entry name" value="NTP_transf_2"/>
    <property type="match status" value="1"/>
</dbReference>
<organism evidence="2 3">
    <name type="scientific">Paractinoplanes ferrugineus</name>
    <dbReference type="NCBI Taxonomy" id="113564"/>
    <lineage>
        <taxon>Bacteria</taxon>
        <taxon>Bacillati</taxon>
        <taxon>Actinomycetota</taxon>
        <taxon>Actinomycetes</taxon>
        <taxon>Micromonosporales</taxon>
        <taxon>Micromonosporaceae</taxon>
        <taxon>Paractinoplanes</taxon>
    </lineage>
</organism>
<gene>
    <name evidence="2" type="ORF">Afe05nite_29350</name>
</gene>
<evidence type="ECO:0000259" key="1">
    <source>
        <dbReference type="Pfam" id="PF01909"/>
    </source>
</evidence>
<dbReference type="InterPro" id="IPR043519">
    <property type="entry name" value="NT_sf"/>
</dbReference>
<proteinExistence type="predicted"/>
<feature type="domain" description="Polymerase nucleotidyl transferase" evidence="1">
    <location>
        <begin position="14"/>
        <end position="64"/>
    </location>
</feature>
<evidence type="ECO:0000313" key="3">
    <source>
        <dbReference type="Proteomes" id="UP000598174"/>
    </source>
</evidence>
<name>A0A919IYD0_9ACTN</name>
<dbReference type="GO" id="GO:0016779">
    <property type="term" value="F:nucleotidyltransferase activity"/>
    <property type="evidence" value="ECO:0007669"/>
    <property type="project" value="InterPro"/>
</dbReference>
<dbReference type="SUPFAM" id="SSF81301">
    <property type="entry name" value="Nucleotidyltransferase"/>
    <property type="match status" value="1"/>
</dbReference>
<sequence length="243" mass="26476">MDDRLSVVPVVPGFASAVKDLARVVGFYAGGSIGSGDYRPGISDLDLVAILSAPLTRYRRARLRDLHRATGPAKLHCAYVPADQLADVSSSHVNWAHQRMFKRPLSGIARAELHQFGVPVYGPPTAELVPPVSRPELADAVRGELRGYWAGAVRHARVWRTDLHVDLGLTTVARADETIATGRLITKREAIERLPALGVPSSLADQIRRRRAGEPVSLSEAEIGDRAALVRGLMRQHLERILG</sequence>
<protein>
    <submittedName>
        <fullName evidence="2">Nucleotidyltransferase</fullName>
    </submittedName>
</protein>
<reference evidence="2" key="1">
    <citation type="submission" date="2021-01" db="EMBL/GenBank/DDBJ databases">
        <title>Whole genome shotgun sequence of Actinoplanes ferrugineus NBRC 15555.</title>
        <authorList>
            <person name="Komaki H."/>
            <person name="Tamura T."/>
        </authorList>
    </citation>
    <scope>NUCLEOTIDE SEQUENCE</scope>
    <source>
        <strain evidence="2">NBRC 15555</strain>
    </source>
</reference>
<evidence type="ECO:0000313" key="2">
    <source>
        <dbReference type="EMBL" id="GIE11095.1"/>
    </source>
</evidence>
<keyword evidence="3" id="KW-1185">Reference proteome</keyword>